<dbReference type="GO" id="GO:0004418">
    <property type="term" value="F:hydroxymethylbilane synthase activity"/>
    <property type="evidence" value="ECO:0007669"/>
    <property type="project" value="UniProtKB-UniRule"/>
</dbReference>
<dbReference type="AlphaFoldDB" id="A0A5K7ZDY0"/>
<feature type="modified residue" description="S-(dipyrrolylmethanemethyl)cysteine" evidence="8">
    <location>
        <position position="242"/>
    </location>
</feature>
<dbReference type="InterPro" id="IPR000860">
    <property type="entry name" value="HemC"/>
</dbReference>
<dbReference type="SUPFAM" id="SSF54782">
    <property type="entry name" value="Porphobilinogen deaminase (hydroxymethylbilane synthase), C-terminal domain"/>
    <property type="match status" value="1"/>
</dbReference>
<comment type="function">
    <text evidence="1 8">Tetrapolymerization of the monopyrrole PBG into the hydroxymethylbilane pre-uroporphyrinogen in several discrete steps.</text>
</comment>
<dbReference type="CDD" id="cd13646">
    <property type="entry name" value="PBP2_EcHMBS_like"/>
    <property type="match status" value="1"/>
</dbReference>
<proteinExistence type="inferred from homology"/>
<dbReference type="RefSeq" id="WP_155307601.1">
    <property type="nucleotide sequence ID" value="NZ_AP021875.1"/>
</dbReference>
<dbReference type="GO" id="GO:0006782">
    <property type="term" value="P:protoporphyrinogen IX biosynthetic process"/>
    <property type="evidence" value="ECO:0007669"/>
    <property type="project" value="UniProtKB-UniRule"/>
</dbReference>
<dbReference type="SUPFAM" id="SSF53850">
    <property type="entry name" value="Periplasmic binding protein-like II"/>
    <property type="match status" value="1"/>
</dbReference>
<dbReference type="InterPro" id="IPR022418">
    <property type="entry name" value="Porphobilinogen_deaminase_C"/>
</dbReference>
<sequence>MAAQTIVVGTRGSQLALWQANWVKGAIERSHRDLTVELSIIKTKGDKILDVPLAKVGGKGLFVKEIEEALLDRRIDLAVHSMKDMPAEIPAGLCIGAIPKRGEPRDVLISRENLPLDQLKHGARIGTSSLRRGAQLLHVRPDFVIVPLRGNLETRLKKLHTESLDAIVLAAAGVLRMGLSERITQVLDETVMLPAVGQGALCIEIRDQDPRIAAVIGSLDDPTTRTVVLGERAFLNRLEGGCQVPIAAHGHIDDHGYTLAGLVCDVDGTHRLEQVRTGPESRSERIGVELAEALLAEGAGDILERLNTDAHN</sequence>
<comment type="cofactor">
    <cofactor evidence="8">
        <name>dipyrromethane</name>
        <dbReference type="ChEBI" id="CHEBI:60342"/>
    </cofactor>
    <text evidence="8">Binds 1 dipyrromethane group covalently.</text>
</comment>
<dbReference type="OrthoDB" id="9810298at2"/>
<gene>
    <name evidence="8 11" type="primary">hemC</name>
    <name evidence="11" type="ORF">DSCW_64470</name>
</gene>
<feature type="domain" description="Porphobilinogen deaminase C-terminal" evidence="10">
    <location>
        <begin position="228"/>
        <end position="295"/>
    </location>
</feature>
<dbReference type="UniPathway" id="UPA00251">
    <property type="reaction ID" value="UER00319"/>
</dbReference>
<dbReference type="Gene3D" id="3.40.190.10">
    <property type="entry name" value="Periplasmic binding protein-like II"/>
    <property type="match status" value="2"/>
</dbReference>
<evidence type="ECO:0000256" key="5">
    <source>
        <dbReference type="ARBA" id="ARBA00022679"/>
    </source>
</evidence>
<protein>
    <recommendedName>
        <fullName evidence="8">Porphobilinogen deaminase</fullName>
        <shortName evidence="8">PBG</shortName>
        <ecNumber evidence="8">2.5.1.61</ecNumber>
    </recommendedName>
    <alternativeName>
        <fullName evidence="8">Hydroxymethylbilane synthase</fullName>
        <shortName evidence="8">HMBS</shortName>
    </alternativeName>
    <alternativeName>
        <fullName evidence="8">Pre-uroporphyrinogen synthase</fullName>
    </alternativeName>
</protein>
<dbReference type="InterPro" id="IPR022419">
    <property type="entry name" value="Porphobilin_deaminase_cofac_BS"/>
</dbReference>
<dbReference type="HAMAP" id="MF_00260">
    <property type="entry name" value="Porphobil_deam"/>
    <property type="match status" value="1"/>
</dbReference>
<evidence type="ECO:0000256" key="6">
    <source>
        <dbReference type="ARBA" id="ARBA00023244"/>
    </source>
</evidence>
<dbReference type="Proteomes" id="UP000427769">
    <property type="component" value="Chromosome"/>
</dbReference>
<dbReference type="Pfam" id="PF03900">
    <property type="entry name" value="Porphobil_deamC"/>
    <property type="match status" value="1"/>
</dbReference>
<dbReference type="InterPro" id="IPR036803">
    <property type="entry name" value="Porphobilinogen_deaminase_C_sf"/>
</dbReference>
<evidence type="ECO:0000259" key="10">
    <source>
        <dbReference type="Pfam" id="PF03900"/>
    </source>
</evidence>
<dbReference type="Pfam" id="PF01379">
    <property type="entry name" value="Porphobil_deam"/>
    <property type="match status" value="1"/>
</dbReference>
<dbReference type="PANTHER" id="PTHR11557:SF0">
    <property type="entry name" value="PORPHOBILINOGEN DEAMINASE"/>
    <property type="match status" value="1"/>
</dbReference>
<comment type="subunit">
    <text evidence="4 8">Monomer.</text>
</comment>
<dbReference type="PROSITE" id="PS00533">
    <property type="entry name" value="PORPHOBILINOGEN_DEAM"/>
    <property type="match status" value="1"/>
</dbReference>
<keyword evidence="6 8" id="KW-0627">Porphyrin biosynthesis</keyword>
<comment type="similarity">
    <text evidence="3 8">Belongs to the HMBS family.</text>
</comment>
<evidence type="ECO:0000256" key="1">
    <source>
        <dbReference type="ARBA" id="ARBA00002869"/>
    </source>
</evidence>
<dbReference type="FunFam" id="3.40.190.10:FF:000005">
    <property type="entry name" value="Porphobilinogen deaminase"/>
    <property type="match status" value="1"/>
</dbReference>
<evidence type="ECO:0000256" key="2">
    <source>
        <dbReference type="ARBA" id="ARBA00004735"/>
    </source>
</evidence>
<dbReference type="PANTHER" id="PTHR11557">
    <property type="entry name" value="PORPHOBILINOGEN DEAMINASE"/>
    <property type="match status" value="1"/>
</dbReference>
<organism evidence="11 12">
    <name type="scientific">Desulfosarcina widdelii</name>
    <dbReference type="NCBI Taxonomy" id="947919"/>
    <lineage>
        <taxon>Bacteria</taxon>
        <taxon>Pseudomonadati</taxon>
        <taxon>Thermodesulfobacteriota</taxon>
        <taxon>Desulfobacteria</taxon>
        <taxon>Desulfobacterales</taxon>
        <taxon>Desulfosarcinaceae</taxon>
        <taxon>Desulfosarcina</taxon>
    </lineage>
</organism>
<comment type="pathway">
    <text evidence="2">Porphyrin-containing compound metabolism; protoporphyrin-IX biosynthesis; coproporphyrinogen-III from 5-aminolevulinate: step 2/4.</text>
</comment>
<dbReference type="Gene3D" id="3.30.160.40">
    <property type="entry name" value="Porphobilinogen deaminase, C-terminal domain"/>
    <property type="match status" value="1"/>
</dbReference>
<dbReference type="NCBIfam" id="TIGR00212">
    <property type="entry name" value="hemC"/>
    <property type="match status" value="1"/>
</dbReference>
<feature type="domain" description="Porphobilinogen deaminase N-terminal" evidence="9">
    <location>
        <begin position="6"/>
        <end position="213"/>
    </location>
</feature>
<dbReference type="FunFam" id="3.40.190.10:FF:000004">
    <property type="entry name" value="Porphobilinogen deaminase"/>
    <property type="match status" value="1"/>
</dbReference>
<evidence type="ECO:0000313" key="12">
    <source>
        <dbReference type="Proteomes" id="UP000427769"/>
    </source>
</evidence>
<reference evidence="11 12" key="1">
    <citation type="submission" date="2019-11" db="EMBL/GenBank/DDBJ databases">
        <title>Comparative genomics of hydrocarbon-degrading Desulfosarcina strains.</title>
        <authorList>
            <person name="Watanabe M."/>
            <person name="Kojima H."/>
            <person name="Fukui M."/>
        </authorList>
    </citation>
    <scope>NUCLEOTIDE SEQUENCE [LARGE SCALE GENOMIC DNA]</scope>
    <source>
        <strain evidence="11 12">PP31</strain>
    </source>
</reference>
<comment type="catalytic activity">
    <reaction evidence="7 8">
        <text>4 porphobilinogen + H2O = hydroxymethylbilane + 4 NH4(+)</text>
        <dbReference type="Rhea" id="RHEA:13185"/>
        <dbReference type="ChEBI" id="CHEBI:15377"/>
        <dbReference type="ChEBI" id="CHEBI:28938"/>
        <dbReference type="ChEBI" id="CHEBI:57845"/>
        <dbReference type="ChEBI" id="CHEBI:58126"/>
        <dbReference type="EC" id="2.5.1.61"/>
    </reaction>
</comment>
<evidence type="ECO:0000256" key="4">
    <source>
        <dbReference type="ARBA" id="ARBA00011245"/>
    </source>
</evidence>
<dbReference type="InterPro" id="IPR022417">
    <property type="entry name" value="Porphobilin_deaminase_N"/>
</dbReference>
<evidence type="ECO:0000256" key="7">
    <source>
        <dbReference type="ARBA" id="ARBA00048169"/>
    </source>
</evidence>
<evidence type="ECO:0000256" key="3">
    <source>
        <dbReference type="ARBA" id="ARBA00005638"/>
    </source>
</evidence>
<accession>A0A5K7ZDY0</accession>
<dbReference type="PIRSF" id="PIRSF001438">
    <property type="entry name" value="4pyrrol_synth_OHMeBilane_synth"/>
    <property type="match status" value="1"/>
</dbReference>
<name>A0A5K7ZDY0_9BACT</name>
<keyword evidence="5 8" id="KW-0808">Transferase</keyword>
<evidence type="ECO:0000256" key="8">
    <source>
        <dbReference type="HAMAP-Rule" id="MF_00260"/>
    </source>
</evidence>
<dbReference type="GO" id="GO:0005737">
    <property type="term" value="C:cytoplasm"/>
    <property type="evidence" value="ECO:0007669"/>
    <property type="project" value="UniProtKB-UniRule"/>
</dbReference>
<dbReference type="EMBL" id="AP021875">
    <property type="protein sequence ID" value="BBO79030.1"/>
    <property type="molecule type" value="Genomic_DNA"/>
</dbReference>
<dbReference type="PRINTS" id="PR00151">
    <property type="entry name" value="PORPHBDMNASE"/>
</dbReference>
<evidence type="ECO:0000259" key="9">
    <source>
        <dbReference type="Pfam" id="PF01379"/>
    </source>
</evidence>
<dbReference type="EC" id="2.5.1.61" evidence="8"/>
<evidence type="ECO:0000313" key="11">
    <source>
        <dbReference type="EMBL" id="BBO79030.1"/>
    </source>
</evidence>
<comment type="miscellaneous">
    <text evidence="8">The porphobilinogen subunits are added to the dipyrromethane group.</text>
</comment>
<dbReference type="KEGG" id="dwd:DSCW_64470"/>
<keyword evidence="12" id="KW-1185">Reference proteome</keyword>